<dbReference type="Proteomes" id="UP000028712">
    <property type="component" value="Unassembled WGS sequence"/>
</dbReference>
<dbReference type="PROSITE" id="PS51257">
    <property type="entry name" value="PROKAR_LIPOPROTEIN"/>
    <property type="match status" value="1"/>
</dbReference>
<dbReference type="AlphaFoldDB" id="A0A085ZBG9"/>
<proteinExistence type="predicted"/>
<name>A0A085ZBG9_FLAHY</name>
<protein>
    <recommendedName>
        <fullName evidence="5">Lipoprotein</fullName>
    </recommendedName>
</protein>
<evidence type="ECO:0000313" key="1">
    <source>
        <dbReference type="EMBL" id="KFF01783.1"/>
    </source>
</evidence>
<evidence type="ECO:0008006" key="5">
    <source>
        <dbReference type="Google" id="ProtNLM"/>
    </source>
</evidence>
<accession>A0A085ZBG9</accession>
<dbReference type="EMBL" id="JPRM01000066">
    <property type="protein sequence ID" value="KFF01783.1"/>
    <property type="molecule type" value="Genomic_DNA"/>
</dbReference>
<reference evidence="2 4" key="2">
    <citation type="submission" date="2016-11" db="EMBL/GenBank/DDBJ databases">
        <title>Whole genomes of Flavobacteriaceae.</title>
        <authorList>
            <person name="Stine C."/>
            <person name="Li C."/>
            <person name="Tadesse D."/>
        </authorList>
    </citation>
    <scope>NUCLEOTIDE SEQUENCE [LARGE SCALE GENOMIC DNA]</scope>
    <source>
        <strain evidence="2 4">ATCC 29551</strain>
    </source>
</reference>
<keyword evidence="4" id="KW-1185">Reference proteome</keyword>
<dbReference type="EMBL" id="MUGY01000067">
    <property type="protein sequence ID" value="OXA84796.1"/>
    <property type="molecule type" value="Genomic_DNA"/>
</dbReference>
<evidence type="ECO:0000313" key="4">
    <source>
        <dbReference type="Proteomes" id="UP000198424"/>
    </source>
</evidence>
<dbReference type="OrthoDB" id="1273956at2"/>
<dbReference type="RefSeq" id="WP_035628972.1">
    <property type="nucleotide sequence ID" value="NZ_JBEWQG010000038.1"/>
</dbReference>
<reference evidence="1 3" key="1">
    <citation type="submission" date="2014-07" db="EMBL/GenBank/DDBJ databases">
        <title>Genome of Flavobacterium hydatis DSM 2063.</title>
        <authorList>
            <person name="Pipes S.E."/>
            <person name="Stropko S.J."/>
            <person name="Newman J.D."/>
        </authorList>
    </citation>
    <scope>NUCLEOTIDE SEQUENCE [LARGE SCALE GENOMIC DNA]</scope>
    <source>
        <strain evidence="1 3">DSM 2063</strain>
    </source>
</reference>
<dbReference type="Proteomes" id="UP000198424">
    <property type="component" value="Unassembled WGS sequence"/>
</dbReference>
<comment type="caution">
    <text evidence="1">The sequence shown here is derived from an EMBL/GenBank/DDBJ whole genome shotgun (WGS) entry which is preliminary data.</text>
</comment>
<evidence type="ECO:0000313" key="3">
    <source>
        <dbReference type="Proteomes" id="UP000028712"/>
    </source>
</evidence>
<gene>
    <name evidence="2" type="ORF">B0A62_25030</name>
    <name evidence="1" type="ORF">IW20_25655</name>
</gene>
<dbReference type="STRING" id="991.IW20_25655"/>
<evidence type="ECO:0000313" key="2">
    <source>
        <dbReference type="EMBL" id="OXA84796.1"/>
    </source>
</evidence>
<dbReference type="eggNOG" id="ENOG5034BS3">
    <property type="taxonomic scope" value="Bacteria"/>
</dbReference>
<organism evidence="1 3">
    <name type="scientific">Flavobacterium hydatis</name>
    <name type="common">Cytophaga aquatilis</name>
    <dbReference type="NCBI Taxonomy" id="991"/>
    <lineage>
        <taxon>Bacteria</taxon>
        <taxon>Pseudomonadati</taxon>
        <taxon>Bacteroidota</taxon>
        <taxon>Flavobacteriia</taxon>
        <taxon>Flavobacteriales</taxon>
        <taxon>Flavobacteriaceae</taxon>
        <taxon>Flavobacterium</taxon>
    </lineage>
</organism>
<sequence>MKNIFVCLFVMIFIAVGCKNNIDKEVGAKEKEGLLEKNINPSSNLKADCSQIIIDLIKSSNFKNPFKDNLKIAIENNNGVNMKLRLFDANDKSESTIGWIVFDAENRRLLDITNDIKNPIKLTFEHKLWNKIIECFFDNDRSYYFEEDDKPLGKENCKTTTRDMETTQVCIFENTNIKDIYDRLILNKEINDSEYLSKVFPESNQNIVINEKGIINIEYKISTSKKLEITMNYEGGVTTLEIIQINNNVKRIITNSAD</sequence>